<evidence type="ECO:0000313" key="1">
    <source>
        <dbReference type="EMBL" id="TPV41758.1"/>
    </source>
</evidence>
<dbReference type="EMBL" id="VHJB01000032">
    <property type="protein sequence ID" value="TPV41758.1"/>
    <property type="molecule type" value="Genomic_DNA"/>
</dbReference>
<proteinExistence type="predicted"/>
<keyword evidence="2" id="KW-1185">Reference proteome</keyword>
<comment type="caution">
    <text evidence="1">The sequence shown here is derived from an EMBL/GenBank/DDBJ whole genome shotgun (WGS) entry which is preliminary data.</text>
</comment>
<name>A0ABY2ZNB4_9GAMM</name>
<gene>
    <name evidence="1" type="ORF">FJW02_03550</name>
</gene>
<reference evidence="1 2" key="1">
    <citation type="submission" date="2019-06" db="EMBL/GenBank/DDBJ databases">
        <title>Taxogenomics and systematics of the genus Pantoea.</title>
        <authorList>
            <person name="Tambong J.T."/>
        </authorList>
    </citation>
    <scope>NUCLEOTIDE SEQUENCE [LARGE SCALE GENOMIC DNA]</scope>
    <source>
        <strain evidence="1 2">LMG 24197</strain>
    </source>
</reference>
<organism evidence="1 2">
    <name type="scientific">Pantoea eucalypti</name>
    <dbReference type="NCBI Taxonomy" id="470933"/>
    <lineage>
        <taxon>Bacteria</taxon>
        <taxon>Pseudomonadati</taxon>
        <taxon>Pseudomonadota</taxon>
        <taxon>Gammaproteobacteria</taxon>
        <taxon>Enterobacterales</taxon>
        <taxon>Erwiniaceae</taxon>
        <taxon>Pantoea</taxon>
    </lineage>
</organism>
<dbReference type="Proteomes" id="UP000315469">
    <property type="component" value="Unassembled WGS sequence"/>
</dbReference>
<dbReference type="RefSeq" id="WP_008926216.1">
    <property type="nucleotide sequence ID" value="NZ_CP045720.1"/>
</dbReference>
<dbReference type="GeneID" id="90521247"/>
<evidence type="ECO:0000313" key="2">
    <source>
        <dbReference type="Proteomes" id="UP000315469"/>
    </source>
</evidence>
<protein>
    <submittedName>
        <fullName evidence="1">Uncharacterized protein</fullName>
    </submittedName>
</protein>
<sequence length="70" mass="8072">MKFFEDDFFNTTCPAFTSDKVVGRETIKADVALNYAEALIAQLQNKQISHIYTSGYLSFHMFELMGIEKR</sequence>
<accession>A0ABY2ZNB4</accession>